<sequence length="508" mass="56129">MSASTSASNAAKIDPLILFRRAITSRSDIHLMSQDNTKVFTLALAFYISLPAPNGRISLPKSLTTRYRKPGAPQEASPATDRNHFYDSQSILCCYLNRGKGFAAYIQEANQQGCSFVSATERKAITDFLEGKSGSSEPSSIVALESSVPAYQDYLTREIGLTGGNVNAASEVISSATQGRDGLTAGTQGQATERPGTEADESRMKRARYVVDKVDQDLVKRIMQLHESRQVSDRRTVLRGVKAVNFDSARLLVLDRIKARREELKTRLNGAGGPGNLVKPVGPPSSAPGQAKRRSMNPIIIISPSSSALITMHNVKRFLEDAVFEPPNVARGSGTQITTSEDVIVVSHRRGYTTSQAPAAPTDSGAFGKSSGSADRAARYFVVDGVEALTKFGEDAWDRVVCVMTTGQEWQFRPYKWSDPKELFHHVKGFFVQWTHDPPNPKVRAWNVTELRIDETKRHIDKSAAADFWRTQKWCVDQNGQSEKKEIEFRKAVWQPEVPCTVYSKPRS</sequence>
<gene>
    <name evidence="7" type="ORF">PCASD_13622</name>
</gene>
<dbReference type="PANTHER" id="PTHR12466">
    <property type="entry name" value="CDC73 DOMAIN PROTEIN"/>
    <property type="match status" value="1"/>
</dbReference>
<evidence type="ECO:0000313" key="8">
    <source>
        <dbReference type="Proteomes" id="UP000235392"/>
    </source>
</evidence>
<evidence type="ECO:0000256" key="1">
    <source>
        <dbReference type="ARBA" id="ARBA00004123"/>
    </source>
</evidence>
<comment type="subcellular location">
    <subcellularLocation>
        <location evidence="1">Nucleus</location>
    </subcellularLocation>
</comment>
<accession>A0A2N5TDD2</accession>
<evidence type="ECO:0000256" key="5">
    <source>
        <dbReference type="SAM" id="MobiDB-lite"/>
    </source>
</evidence>
<keyword evidence="3" id="KW-0804">Transcription</keyword>
<feature type="region of interest" description="Disordered" evidence="5">
    <location>
        <begin position="267"/>
        <end position="292"/>
    </location>
</feature>
<dbReference type="InterPro" id="IPR031336">
    <property type="entry name" value="CDC73_C"/>
</dbReference>
<dbReference type="InterPro" id="IPR038103">
    <property type="entry name" value="CDC73_C_sf"/>
</dbReference>
<dbReference type="GO" id="GO:0000993">
    <property type="term" value="F:RNA polymerase II complex binding"/>
    <property type="evidence" value="ECO:0007669"/>
    <property type="project" value="TreeGrafter"/>
</dbReference>
<dbReference type="Gene3D" id="3.40.50.11990">
    <property type="entry name" value="RNA polymerase II accessory factor, Cdc73 C-terminal domain"/>
    <property type="match status" value="1"/>
</dbReference>
<evidence type="ECO:0000259" key="6">
    <source>
        <dbReference type="Pfam" id="PF05179"/>
    </source>
</evidence>
<name>A0A2N5TDD2_9BASI</name>
<evidence type="ECO:0000313" key="7">
    <source>
        <dbReference type="EMBL" id="PLW23490.1"/>
    </source>
</evidence>
<dbReference type="GO" id="GO:0032968">
    <property type="term" value="P:positive regulation of transcription elongation by RNA polymerase II"/>
    <property type="evidence" value="ECO:0007669"/>
    <property type="project" value="TreeGrafter"/>
</dbReference>
<dbReference type="Pfam" id="PF05179">
    <property type="entry name" value="CDC73_C"/>
    <property type="match status" value="1"/>
</dbReference>
<dbReference type="PANTHER" id="PTHR12466:SF8">
    <property type="entry name" value="PARAFIBROMIN"/>
    <property type="match status" value="1"/>
</dbReference>
<feature type="compositionally biased region" description="Basic and acidic residues" evidence="5">
    <location>
        <begin position="195"/>
        <end position="204"/>
    </location>
</feature>
<evidence type="ECO:0000256" key="2">
    <source>
        <dbReference type="ARBA" id="ARBA00010427"/>
    </source>
</evidence>
<dbReference type="AlphaFoldDB" id="A0A2N5TDD2"/>
<feature type="region of interest" description="Disordered" evidence="5">
    <location>
        <begin position="177"/>
        <end position="204"/>
    </location>
</feature>
<reference evidence="7 8" key="1">
    <citation type="submission" date="2017-11" db="EMBL/GenBank/DDBJ databases">
        <title>De novo assembly and phasing of dikaryotic genomes from two isolates of Puccinia coronata f. sp. avenae, the causal agent of oat crown rust.</title>
        <authorList>
            <person name="Miller M.E."/>
            <person name="Zhang Y."/>
            <person name="Omidvar V."/>
            <person name="Sperschneider J."/>
            <person name="Schwessinger B."/>
            <person name="Raley C."/>
            <person name="Palmer J.M."/>
            <person name="Garnica D."/>
            <person name="Upadhyaya N."/>
            <person name="Rathjen J."/>
            <person name="Taylor J.M."/>
            <person name="Park R.F."/>
            <person name="Dodds P.N."/>
            <person name="Hirsch C.D."/>
            <person name="Kianian S.F."/>
            <person name="Figueroa M."/>
        </authorList>
    </citation>
    <scope>NUCLEOTIDE SEQUENCE [LARGE SCALE GENOMIC DNA]</scope>
    <source>
        <strain evidence="7">12SD80</strain>
    </source>
</reference>
<keyword evidence="4" id="KW-0539">Nucleus</keyword>
<dbReference type="EMBL" id="PGCI01000632">
    <property type="protein sequence ID" value="PLW23490.1"/>
    <property type="molecule type" value="Genomic_DNA"/>
</dbReference>
<proteinExistence type="inferred from homology"/>
<dbReference type="FunFam" id="3.40.50.11990:FF:000004">
    <property type="entry name" value="Potential RNA Pol II elongation accessory factor"/>
    <property type="match status" value="1"/>
</dbReference>
<dbReference type="Proteomes" id="UP000235392">
    <property type="component" value="Unassembled WGS sequence"/>
</dbReference>
<dbReference type="GO" id="GO:0016593">
    <property type="term" value="C:Cdc73/Paf1 complex"/>
    <property type="evidence" value="ECO:0007669"/>
    <property type="project" value="InterPro"/>
</dbReference>
<evidence type="ECO:0000256" key="4">
    <source>
        <dbReference type="ARBA" id="ARBA00023242"/>
    </source>
</evidence>
<evidence type="ECO:0000256" key="3">
    <source>
        <dbReference type="ARBA" id="ARBA00023163"/>
    </source>
</evidence>
<comment type="similarity">
    <text evidence="2">Belongs to the CDC73 family.</text>
</comment>
<comment type="caution">
    <text evidence="7">The sequence shown here is derived from an EMBL/GenBank/DDBJ whole genome shotgun (WGS) entry which is preliminary data.</text>
</comment>
<protein>
    <recommendedName>
        <fullName evidence="6">Cell division control protein 73 C-terminal domain-containing protein</fullName>
    </recommendedName>
</protein>
<dbReference type="GO" id="GO:0006368">
    <property type="term" value="P:transcription elongation by RNA polymerase II"/>
    <property type="evidence" value="ECO:0007669"/>
    <property type="project" value="InterPro"/>
</dbReference>
<dbReference type="InterPro" id="IPR007852">
    <property type="entry name" value="Cdc73/Parafibromin"/>
</dbReference>
<organism evidence="7 8">
    <name type="scientific">Puccinia coronata f. sp. avenae</name>
    <dbReference type="NCBI Taxonomy" id="200324"/>
    <lineage>
        <taxon>Eukaryota</taxon>
        <taxon>Fungi</taxon>
        <taxon>Dikarya</taxon>
        <taxon>Basidiomycota</taxon>
        <taxon>Pucciniomycotina</taxon>
        <taxon>Pucciniomycetes</taxon>
        <taxon>Pucciniales</taxon>
        <taxon>Pucciniaceae</taxon>
        <taxon>Puccinia</taxon>
    </lineage>
</organism>
<feature type="domain" description="Cell division control protein 73 C-terminal" evidence="6">
    <location>
        <begin position="295"/>
        <end position="471"/>
    </location>
</feature>